<dbReference type="Gene3D" id="3.30.70.2390">
    <property type="match status" value="1"/>
</dbReference>
<keyword evidence="3" id="KW-0472">Membrane</keyword>
<feature type="compositionally biased region" description="Low complexity" evidence="2">
    <location>
        <begin position="48"/>
        <end position="64"/>
    </location>
</feature>
<accession>A0ABN3U156</accession>
<feature type="domain" description="LytR/CpsA/Psr regulator C-terminal" evidence="5">
    <location>
        <begin position="431"/>
        <end position="523"/>
    </location>
</feature>
<dbReference type="Proteomes" id="UP001500886">
    <property type="component" value="Unassembled WGS sequence"/>
</dbReference>
<keyword evidence="7" id="KW-1185">Reference proteome</keyword>
<reference evidence="6 7" key="1">
    <citation type="journal article" date="2019" name="Int. J. Syst. Evol. Microbiol.">
        <title>The Global Catalogue of Microorganisms (GCM) 10K type strain sequencing project: providing services to taxonomists for standard genome sequencing and annotation.</title>
        <authorList>
            <consortium name="The Broad Institute Genomics Platform"/>
            <consortium name="The Broad Institute Genome Sequencing Center for Infectious Disease"/>
            <person name="Wu L."/>
            <person name="Ma J."/>
        </authorList>
    </citation>
    <scope>NUCLEOTIDE SEQUENCE [LARGE SCALE GENOMIC DNA]</scope>
    <source>
        <strain evidence="6 7">JCM 4542</strain>
    </source>
</reference>
<evidence type="ECO:0000313" key="7">
    <source>
        <dbReference type="Proteomes" id="UP001500886"/>
    </source>
</evidence>
<keyword evidence="3" id="KW-1133">Transmembrane helix</keyword>
<evidence type="ECO:0000256" key="2">
    <source>
        <dbReference type="SAM" id="MobiDB-lite"/>
    </source>
</evidence>
<dbReference type="PANTHER" id="PTHR33392">
    <property type="entry name" value="POLYISOPRENYL-TEICHOIC ACID--PEPTIDOGLYCAN TEICHOIC ACID TRANSFERASE TAGU"/>
    <property type="match status" value="1"/>
</dbReference>
<evidence type="ECO:0000256" key="1">
    <source>
        <dbReference type="ARBA" id="ARBA00006068"/>
    </source>
</evidence>
<feature type="region of interest" description="Disordered" evidence="2">
    <location>
        <begin position="139"/>
        <end position="161"/>
    </location>
</feature>
<proteinExistence type="inferred from homology"/>
<comment type="similarity">
    <text evidence="1">Belongs to the LytR/CpsA/Psr (LCP) family.</text>
</comment>
<feature type="region of interest" description="Disordered" evidence="2">
    <location>
        <begin position="1"/>
        <end position="72"/>
    </location>
</feature>
<feature type="compositionally biased region" description="Basic and acidic residues" evidence="2">
    <location>
        <begin position="558"/>
        <end position="577"/>
    </location>
</feature>
<feature type="compositionally biased region" description="Basic and acidic residues" evidence="2">
    <location>
        <begin position="144"/>
        <end position="161"/>
    </location>
</feature>
<dbReference type="RefSeq" id="WP_344437830.1">
    <property type="nucleotide sequence ID" value="NZ_BAAASL010000020.1"/>
</dbReference>
<dbReference type="Pfam" id="PF13399">
    <property type="entry name" value="LytR_C"/>
    <property type="match status" value="1"/>
</dbReference>
<evidence type="ECO:0000259" key="4">
    <source>
        <dbReference type="Pfam" id="PF03816"/>
    </source>
</evidence>
<evidence type="ECO:0000313" key="6">
    <source>
        <dbReference type="EMBL" id="GAA2722703.1"/>
    </source>
</evidence>
<feature type="transmembrane region" description="Helical" evidence="3">
    <location>
        <begin position="79"/>
        <end position="102"/>
    </location>
</feature>
<gene>
    <name evidence="6" type="ORF">GCM10010315_48490</name>
</gene>
<dbReference type="Gene3D" id="3.40.630.190">
    <property type="entry name" value="LCP protein"/>
    <property type="match status" value="1"/>
</dbReference>
<dbReference type="Pfam" id="PF03816">
    <property type="entry name" value="LytR_cpsA_psr"/>
    <property type="match status" value="1"/>
</dbReference>
<dbReference type="EMBL" id="BAAASL010000020">
    <property type="protein sequence ID" value="GAA2722703.1"/>
    <property type="molecule type" value="Genomic_DNA"/>
</dbReference>
<keyword evidence="3" id="KW-0812">Transmembrane</keyword>
<feature type="compositionally biased region" description="Low complexity" evidence="2">
    <location>
        <begin position="7"/>
        <end position="19"/>
    </location>
</feature>
<name>A0ABN3U156_9ACTN</name>
<dbReference type="InterPro" id="IPR004474">
    <property type="entry name" value="LytR_CpsA_psr"/>
</dbReference>
<dbReference type="InterPro" id="IPR050922">
    <property type="entry name" value="LytR/CpsA/Psr_CW_biosynth"/>
</dbReference>
<evidence type="ECO:0000259" key="5">
    <source>
        <dbReference type="Pfam" id="PF13399"/>
    </source>
</evidence>
<sequence>MRQSSGARNEAAGKAAATAPKQRSAEHESAGTAGTADGGAGARDAAEEAGSGAIPGPAARPAGTRPGGGRPRRRRIGRILRWTALGLAVLILGVAAAGWFYYQHLNDNIKKNKLNLGDKQLDRSAANADGQRPLNILLLGSDSRGSKENQDLGGARDDADRPPLADVQMLVHVSADRSNMSVISVPRDTRVTIPKCTDPDTGKVYKETNRQIINTSLANGGPGCTVATWEELTGIPVDHFMMIDFSGVVNMADAVGGVPVCVDANVRDEKSGLQLPKGSHTIKGKQALQWLRTRHGFEDGSDIGRTHAQHMYMNAMVRQLKAGTKLSDPGQLTDLAEAATKALTVDKDLGSVKDLYGLADDIKRVPSNRITMTTMPWATDPQDPDAHVIPKPGDADKLFSLVRNDIALDGKDKKKDDKAGVPTVPATRKTDIAVTVFNGTGTAVEPPATGRGSDIAALLVKQGFTKAIADSTPRAQADTTITYPRATQRADALAVAKALGLPESAVRHSPEVRQITLVVGGDWRTGTTYPKAADDASATTPEPGASASASASASAKPGEGKPDGKDGKKDGDNKAPESSDPLNGADTSACMKVNPANRY</sequence>
<feature type="compositionally biased region" description="Low complexity" evidence="2">
    <location>
        <begin position="536"/>
        <end position="557"/>
    </location>
</feature>
<dbReference type="InterPro" id="IPR027381">
    <property type="entry name" value="LytR/CpsA/Psr_C"/>
</dbReference>
<organism evidence="6 7">
    <name type="scientific">Streptomyces luteosporeus</name>
    <dbReference type="NCBI Taxonomy" id="173856"/>
    <lineage>
        <taxon>Bacteria</taxon>
        <taxon>Bacillati</taxon>
        <taxon>Actinomycetota</taxon>
        <taxon>Actinomycetes</taxon>
        <taxon>Kitasatosporales</taxon>
        <taxon>Streptomycetaceae</taxon>
        <taxon>Streptomyces</taxon>
    </lineage>
</organism>
<feature type="region of interest" description="Disordered" evidence="2">
    <location>
        <begin position="523"/>
        <end position="599"/>
    </location>
</feature>
<evidence type="ECO:0000256" key="3">
    <source>
        <dbReference type="SAM" id="Phobius"/>
    </source>
</evidence>
<protein>
    <submittedName>
        <fullName evidence="6">LCP family protein</fullName>
    </submittedName>
</protein>
<feature type="domain" description="Cell envelope-related transcriptional attenuator" evidence="4">
    <location>
        <begin position="165"/>
        <end position="321"/>
    </location>
</feature>
<comment type="caution">
    <text evidence="6">The sequence shown here is derived from an EMBL/GenBank/DDBJ whole genome shotgun (WGS) entry which is preliminary data.</text>
</comment>
<dbReference type="NCBIfam" id="TIGR00350">
    <property type="entry name" value="lytR_cpsA_psr"/>
    <property type="match status" value="1"/>
</dbReference>
<dbReference type="PANTHER" id="PTHR33392:SF6">
    <property type="entry name" value="POLYISOPRENYL-TEICHOIC ACID--PEPTIDOGLYCAN TEICHOIC ACID TRANSFERASE TAGU"/>
    <property type="match status" value="1"/>
</dbReference>